<comment type="caution">
    <text evidence="1">The sequence shown here is derived from an EMBL/GenBank/DDBJ whole genome shotgun (WGS) entry which is preliminary data.</text>
</comment>
<name>X1LM13_9ZZZZ</name>
<proteinExistence type="predicted"/>
<dbReference type="EMBL" id="BARV01003428">
    <property type="protein sequence ID" value="GAI06866.1"/>
    <property type="molecule type" value="Genomic_DNA"/>
</dbReference>
<reference evidence="1" key="1">
    <citation type="journal article" date="2014" name="Front. Microbiol.">
        <title>High frequency of phylogenetically diverse reductive dehalogenase-homologous genes in deep subseafloor sedimentary metagenomes.</title>
        <authorList>
            <person name="Kawai M."/>
            <person name="Futagami T."/>
            <person name="Toyoda A."/>
            <person name="Takaki Y."/>
            <person name="Nishi S."/>
            <person name="Hori S."/>
            <person name="Arai W."/>
            <person name="Tsubouchi T."/>
            <person name="Morono Y."/>
            <person name="Uchiyama I."/>
            <person name="Ito T."/>
            <person name="Fujiyama A."/>
            <person name="Inagaki F."/>
            <person name="Takami H."/>
        </authorList>
    </citation>
    <scope>NUCLEOTIDE SEQUENCE</scope>
    <source>
        <strain evidence="1">Expedition CK06-06</strain>
    </source>
</reference>
<accession>X1LM13</accession>
<gene>
    <name evidence="1" type="ORF">S06H3_08201</name>
</gene>
<protein>
    <submittedName>
        <fullName evidence="1">Uncharacterized protein</fullName>
    </submittedName>
</protein>
<sequence>MAALQKLSQIRIRENMIKGDDLMTKKKQNKDKLGAPRKAENPYLNIKGGIDLIEVFPKYKNRKKRKAKKPVVI</sequence>
<organism evidence="1">
    <name type="scientific">marine sediment metagenome</name>
    <dbReference type="NCBI Taxonomy" id="412755"/>
    <lineage>
        <taxon>unclassified sequences</taxon>
        <taxon>metagenomes</taxon>
        <taxon>ecological metagenomes</taxon>
    </lineage>
</organism>
<dbReference type="AlphaFoldDB" id="X1LM13"/>
<evidence type="ECO:0000313" key="1">
    <source>
        <dbReference type="EMBL" id="GAI06866.1"/>
    </source>
</evidence>